<feature type="region of interest" description="Disordered" evidence="21">
    <location>
        <begin position="135"/>
        <end position="165"/>
    </location>
</feature>
<dbReference type="GO" id="GO:0005634">
    <property type="term" value="C:nucleus"/>
    <property type="evidence" value="ECO:0000318"/>
    <property type="project" value="GO_Central"/>
</dbReference>
<dbReference type="SMART" id="SM00146">
    <property type="entry name" value="PI3Kc"/>
    <property type="match status" value="1"/>
</dbReference>
<comment type="subcellular location">
    <subcellularLocation>
        <location evidence="2">Membrane</location>
        <topology evidence="2">Multi-pass membrane protein</topology>
    </subcellularLocation>
    <subcellularLocation>
        <location evidence="1">Nucleus</location>
    </subcellularLocation>
</comment>
<dbReference type="GO" id="GO:0016020">
    <property type="term" value="C:membrane"/>
    <property type="evidence" value="ECO:0007669"/>
    <property type="project" value="UniProtKB-SubCell"/>
</dbReference>
<dbReference type="PROSITE" id="PS51189">
    <property type="entry name" value="FAT"/>
    <property type="match status" value="1"/>
</dbReference>
<keyword evidence="10" id="KW-0227">DNA damage</keyword>
<evidence type="ECO:0000256" key="21">
    <source>
        <dbReference type="SAM" id="MobiDB-lite"/>
    </source>
</evidence>
<evidence type="ECO:0000256" key="16">
    <source>
        <dbReference type="ARBA" id="ARBA00023242"/>
    </source>
</evidence>
<dbReference type="InterPro" id="IPR056802">
    <property type="entry name" value="ATR-like_M-HEAT"/>
</dbReference>
<dbReference type="EC" id="2.7.11.1" evidence="4"/>
<feature type="transmembrane region" description="Helical" evidence="22">
    <location>
        <begin position="270"/>
        <end position="289"/>
    </location>
</feature>
<dbReference type="Pfam" id="PF00454">
    <property type="entry name" value="PI3_PI4_kinase"/>
    <property type="match status" value="1"/>
</dbReference>
<dbReference type="SUPFAM" id="SSF48452">
    <property type="entry name" value="TPR-like"/>
    <property type="match status" value="1"/>
</dbReference>
<feature type="transmembrane region" description="Helical" evidence="22">
    <location>
        <begin position="310"/>
        <end position="333"/>
    </location>
</feature>
<keyword evidence="15" id="KW-0234">DNA repair</keyword>
<feature type="transmembrane region" description="Helical" evidence="22">
    <location>
        <begin position="520"/>
        <end position="541"/>
    </location>
</feature>
<dbReference type="Proteomes" id="UP000011750">
    <property type="component" value="Chromosome A04"/>
</dbReference>
<dbReference type="InterPro" id="IPR011009">
    <property type="entry name" value="Kinase-like_dom_sf"/>
</dbReference>
<evidence type="ECO:0000256" key="11">
    <source>
        <dbReference type="ARBA" id="ARBA00022777"/>
    </source>
</evidence>
<dbReference type="FunFam" id="3.30.1010.10:FF:000036">
    <property type="entry name" value="Serine/threonine-protein kinase ATR"/>
    <property type="match status" value="1"/>
</dbReference>
<dbReference type="GO" id="GO:0006281">
    <property type="term" value="P:DNA repair"/>
    <property type="evidence" value="ECO:0000318"/>
    <property type="project" value="GO_Central"/>
</dbReference>
<keyword evidence="6" id="KW-0723">Serine/threonine-protein kinase</keyword>
<evidence type="ECO:0000256" key="20">
    <source>
        <dbReference type="ARBA" id="ARBA00048679"/>
    </source>
</evidence>
<evidence type="ECO:0000256" key="10">
    <source>
        <dbReference type="ARBA" id="ARBA00022763"/>
    </source>
</evidence>
<dbReference type="Pfam" id="PF25030">
    <property type="entry name" value="M-HEAT_ATR"/>
    <property type="match status" value="1"/>
</dbReference>
<dbReference type="Pfam" id="PF03169">
    <property type="entry name" value="OPT"/>
    <property type="match status" value="1"/>
</dbReference>
<dbReference type="Pfam" id="PF02259">
    <property type="entry name" value="FAT"/>
    <property type="match status" value="1"/>
</dbReference>
<dbReference type="PROSITE" id="PS00916">
    <property type="entry name" value="PI3_4_KINASE_2"/>
    <property type="match status" value="1"/>
</dbReference>
<feature type="transmembrane region" description="Helical" evidence="22">
    <location>
        <begin position="246"/>
        <end position="264"/>
    </location>
</feature>
<dbReference type="NCBIfam" id="TIGR00728">
    <property type="entry name" value="OPT_sfam"/>
    <property type="match status" value="1"/>
</dbReference>
<evidence type="ECO:0000256" key="7">
    <source>
        <dbReference type="ARBA" id="ARBA00022679"/>
    </source>
</evidence>
<reference evidence="26 27" key="1">
    <citation type="journal article" date="2011" name="Nat. Genet.">
        <title>The genome of the mesopolyploid crop species Brassica rapa.</title>
        <authorList>
            <consortium name="Brassica rapa Genome Sequencing Project Consortium"/>
            <person name="Wang X."/>
            <person name="Wang H."/>
            <person name="Wang J."/>
            <person name="Sun R."/>
            <person name="Wu J."/>
            <person name="Liu S."/>
            <person name="Bai Y."/>
            <person name="Mun J.H."/>
            <person name="Bancroft I."/>
            <person name="Cheng F."/>
            <person name="Huang S."/>
            <person name="Li X."/>
            <person name="Hua W."/>
            <person name="Wang J."/>
            <person name="Wang X."/>
            <person name="Freeling M."/>
            <person name="Pires J.C."/>
            <person name="Paterson A.H."/>
            <person name="Chalhoub B."/>
            <person name="Wang B."/>
            <person name="Hayward A."/>
            <person name="Sharpe A.G."/>
            <person name="Park B.S."/>
            <person name="Weisshaar B."/>
            <person name="Liu B."/>
            <person name="Li B."/>
            <person name="Liu B."/>
            <person name="Tong C."/>
            <person name="Song C."/>
            <person name="Duran C."/>
            <person name="Peng C."/>
            <person name="Geng C."/>
            <person name="Koh C."/>
            <person name="Lin C."/>
            <person name="Edwards D."/>
            <person name="Mu D."/>
            <person name="Shen D."/>
            <person name="Soumpourou E."/>
            <person name="Li F."/>
            <person name="Fraser F."/>
            <person name="Conant G."/>
            <person name="Lassalle G."/>
            <person name="King G.J."/>
            <person name="Bonnema G."/>
            <person name="Tang H."/>
            <person name="Wang H."/>
            <person name="Belcram H."/>
            <person name="Zhou H."/>
            <person name="Hirakawa H."/>
            <person name="Abe H."/>
            <person name="Guo H."/>
            <person name="Wang H."/>
            <person name="Jin H."/>
            <person name="Parkin I.A."/>
            <person name="Batley J."/>
            <person name="Kim J.S."/>
            <person name="Just J."/>
            <person name="Li J."/>
            <person name="Xu J."/>
            <person name="Deng J."/>
            <person name="Kim J.A."/>
            <person name="Li J."/>
            <person name="Yu J."/>
            <person name="Meng J."/>
            <person name="Wang J."/>
            <person name="Min J."/>
            <person name="Poulain J."/>
            <person name="Wang J."/>
            <person name="Hatakeyama K."/>
            <person name="Wu K."/>
            <person name="Wang L."/>
            <person name="Fang L."/>
            <person name="Trick M."/>
            <person name="Links M.G."/>
            <person name="Zhao M."/>
            <person name="Jin M."/>
            <person name="Ramchiary N."/>
            <person name="Drou N."/>
            <person name="Berkman P.J."/>
            <person name="Cai Q."/>
            <person name="Huang Q."/>
            <person name="Li R."/>
            <person name="Tabata S."/>
            <person name="Cheng S."/>
            <person name="Zhang S."/>
            <person name="Zhang S."/>
            <person name="Huang S."/>
            <person name="Sato S."/>
            <person name="Sun S."/>
            <person name="Kwon S.J."/>
            <person name="Choi S.R."/>
            <person name="Lee T.H."/>
            <person name="Fan W."/>
            <person name="Zhao X."/>
            <person name="Tan X."/>
            <person name="Xu X."/>
            <person name="Wang Y."/>
            <person name="Qiu Y."/>
            <person name="Yin Y."/>
            <person name="Li Y."/>
            <person name="Du Y."/>
            <person name="Liao Y."/>
            <person name="Lim Y."/>
            <person name="Narusaka Y."/>
            <person name="Wang Y."/>
            <person name="Wang Z."/>
            <person name="Li Z."/>
            <person name="Wang Z."/>
            <person name="Xiong Z."/>
            <person name="Zhang Z."/>
        </authorList>
    </citation>
    <scope>NUCLEOTIDE SEQUENCE [LARGE SCALE GENOMIC DNA]</scope>
    <source>
        <strain evidence="26 27">cv. Chiifu-401-42</strain>
    </source>
</reference>
<dbReference type="PANTHER" id="PTHR11139">
    <property type="entry name" value="ATAXIA TELANGIECTASIA MUTATED ATM -RELATED"/>
    <property type="match status" value="1"/>
</dbReference>
<evidence type="ECO:0000256" key="4">
    <source>
        <dbReference type="ARBA" id="ARBA00012513"/>
    </source>
</evidence>
<dbReference type="Gramene" id="Bra030327.1">
    <property type="protein sequence ID" value="Bra030327.1-P"/>
    <property type="gene ID" value="Bra030327"/>
</dbReference>
<dbReference type="SUPFAM" id="SSF56112">
    <property type="entry name" value="Protein kinase-like (PK-like)"/>
    <property type="match status" value="1"/>
</dbReference>
<organism evidence="26 27">
    <name type="scientific">Brassica campestris</name>
    <name type="common">Field mustard</name>
    <dbReference type="NCBI Taxonomy" id="3711"/>
    <lineage>
        <taxon>Eukaryota</taxon>
        <taxon>Viridiplantae</taxon>
        <taxon>Streptophyta</taxon>
        <taxon>Embryophyta</taxon>
        <taxon>Tracheophyta</taxon>
        <taxon>Spermatophyta</taxon>
        <taxon>Magnoliopsida</taxon>
        <taxon>eudicotyledons</taxon>
        <taxon>Gunneridae</taxon>
        <taxon>Pentapetalae</taxon>
        <taxon>rosids</taxon>
        <taxon>malvids</taxon>
        <taxon>Brassicales</taxon>
        <taxon>Brassicaceae</taxon>
        <taxon>Brassiceae</taxon>
        <taxon>Brassica</taxon>
    </lineage>
</organism>
<keyword evidence="7" id="KW-0808">Transferase</keyword>
<dbReference type="Gene3D" id="1.25.40.10">
    <property type="entry name" value="Tetratricopeptide repeat domain"/>
    <property type="match status" value="1"/>
</dbReference>
<keyword evidence="11" id="KW-0418">Kinase</keyword>
<proteinExistence type="inferred from homology"/>
<dbReference type="FunFam" id="1.10.1070.11:FF:000024">
    <property type="entry name" value="Serine/threonine-protein kinase ATR"/>
    <property type="match status" value="1"/>
</dbReference>
<sequence length="3589" mass="399747">MDMQGEIERLMFFEHARKAAEATYIKNPLDADNLLRWGGALLELSQFQNPTASKQMLLDAISKLEEALSIDPKKHAALWCIGNVHTSYGFMIPDEIVAADHFQKASHYFEQALDEQPENELYRKSLELTSKAPELHKAAHSHGLGPQALGGVAGPSASASTSENVKKKKSSDLKYDVMGWVILAAGIATWISFAKSQMPPPPRQGKEVMETEILRSMEISETLLFPATNHDEDVIPHWKDQITTRGLIASALLGILFCIITHKLNLTVGIIPSLNVAAGLLGFFFVKSWTGFLSKLGFSVKPFTKQENTVIQTCVVACYGLAYSGGFGSYLIAMDERTYKLIGADRPGNNPEDVINPGLWWMIVFLFAVSFLGLFSLVPLRKVMILDYKLTYPSGTATAMLINSFHDNSGAELAENQVKCLGKYLSLSFVWSCFKWFFSGIGDACGFDNFPTLGLTLFKNTFYFDFSPTFIGCGLICPHLVNCSVLLGAIVSWGFLWPFISHHAGDWYPSDLETNDFKGLYGYKVFIPIAIILGDGFYNLIKITILTMKELFNKQQHLPVFTDVLDESGERSESLLEKKKRDEVFLKDHIPLGFAVSGYVCLAAISTATIPLIFPPLKWYFVLSSYLVAPGLAFCNSYGAGLTDMSLPSTYGKIGLFTIASIVGNNSGGGGGGVIAGLSACGVMMAIVSTAADLMQDFKTGYLTLSSAKSMFVTQLLGTAMGCVIAPLTFWMFWTAFEVGDPDGLYKAPYAVIYREMAILGIEGFAKLPKHCLALCCGFFLAALVVNLVRDITPPKISKFTPLPMAMAAPFYIGAYFAIDMFVGTVVLFIWERVDKKDADDYSGAVASGLICGDGIWTIPSAVLSILRINPPIWKEKRGREAEKKRLGHTEMANDNNLSSLVHELRERVAASSANNLGHAYGEDDALEIRFRAVIPNLLNAYVVPSLGSRREVTAVLKLVGHTARNLPGVFYHGDPAAVFPVIAHILPFFAEPEFAPGHVVILDTVGSLLMLLRSNSRKAYRMFFQDALQAIQDMQPIAYESHILFRCFSMSFSGVWGDSCHLCDLPVANKPAEGDGLVLSLLGAKRWEPFATCVIKLICKCLTEGTLYVEGLIHTSFLKAACSLVCCGGADVQMACFELASLVGSILSFNILPHVGLIQSIILLLSADEEGLPVYRNAVYDSTLGRCLAAVYSSCSDVTVKLTAESIVLVFPHALQRTKSDELKASLCSAYVRIVKSCPPYVWKLHCLLELLHLSEPCFQLIECFQAVLVVLRPDFDTAKCGSHTTAASDRPVQGINAGQKRHMKDGSTHKRKRQKVGVDTQQGVYFAPEITDETDGKDSANLHRMLISAVESLKAPPAGPSLLRPEISIMALSILTNAFCLCPWTRMTYRLFRQMYAWIPWIAEQVENKSSIIFDISLYLEGIYNMLLVLDLDLQHEYTSKENDLDAIQVLLKLPWTHSLLFKRPSSLRKAKCLSVGIWTKLGIQSGSGFDIFSMALSDDSEQVRAVAVISMPLKVLFTGLDALPHIFRRLEHLLKEEDLMVKKTIPQSLGFLSCLYGSSTTGPEKTACHLFLHEDIKKDETLNCLLQGFQCSKCDKLIESKDEKHFRIIETPEMGNLEMGHHCDYSDLQSLYFNLLYDDSSEETQLACVEVIQRVLGHTTPDILVRTRSQWIRCLQYLLLHVNTDVREAFCAQIGIFVQQPIVSCLFLDEDATEKSYERNFVDLIEHSLATAKDLLVIQTLLETAAEVMVAVDITSELFLFSLFLLIDQLDHPNLIVRVNASRLINRSCYIHVKGGFAMLLSRAAHIQTKLFDNLSARLTIRPNVVREFAEAVLGVETEELVKKMVPVILPKLLVYWQDNAQAAKTLNELAKLLDTDVVPLIVNWLPRVLAFALNQEEEKNLLSVLQLYHSQIGSDNKEIFSAALPALLDELVCFLDIADTAETDRRLQRLPEAIKKISKVLTNAEDLPGFLQNHFVGLLNSIDRKMLHADDIFLQKQALKRIKLLIEMMGHYLSTYVPKLMVLLMHAIDKDALQSEGLLVLHFFTKKLAAVSPSSIKHVISQVFAALIPFLEREKEGPHVCLDEVVKILEELVLKNRDILKQHICEFPLLPSIPSLAGLNNAIQEARGLMSLKDQLREIVNGMKHENLNVRYMVACELSKLLYQRNEDVAALISGELMSDMEILSSLITSLLQGCSEESRTTVGQRLKLVCADCLGAVGAVDPAKVRVASCNRFKIQCSDDDLIFELIDKHLARAFRAAQDTIIQDSAALAIQELLKIAGCEPSLAGNVVVLTSQEPVQVSVSGSIKSGRSSEVNERGQKLWGRFSNYVKELIAPCLTSRFQLPNVSDPGSAGPIYRPSMSFRRWLSYWIKKLTAHANGSRVSIFAACRGIVRHDMQTATYLLPYLVLDVVCHGTEAARLSISEEILSVLDAATSENSGVNNFGVGRSEVCVQSVFTLLDNLGQWVDDVKQGVALSLSVQSSGGRQVASKSKDQVSTSTTEQDQLLVQCKYVLELLLAIPKVTLARASFRCQAYARSLMYLESHVREKSGSLNPAAEKTGFFENADVSSLMGIYSCLDEPDGLSGFASLSKSLSLQDQLLIDKKSGNWAEVFTACEQALQMEPTSVQRHSDVLNCLLNMCHHQTMVTHVDGLISRVPEYKKTWCTQGVQAAWRLGKWDLMDEYLGGADEEGLLFSSSDSNASFDRDVAKILQAMMKKDQYSVAERIAISKQALIAPLAAAGMDSYTRAYPFVVKLHLLRELEDLQALLNGESYLEKSFSTSDPVFSKVVDNWENRLRFTQSSLWTREPLLAFRRLVFGASGLGAQVGNCWLQYAKLCRLAGHYETAHRALLEAQASGAPNVHMEKAKLLWITRRSDSAIIELQQSLLNMPEGVVDSTVISSINSLLMAPPNPEPTVRNTQSFSDKKDVAKTLLLYTKWIHHSGQKQKKDVLNLYTQVKDLQPWEKGYFHLAKYYDELYVDARKCQQESIVLSSAGSKKGSVSSNSSTEKAGWDYLFKGMYFYAKGLHSGHKNLFQALPRLLTLWFDFSTIYQMSGSAGNKEMKSTHMKIMSLMRGCLKDLPTYQWLTVLPQLVSRICHQNGETVQMVKNLITSVLHQFPQQGLWIMAAVSKSAVPARREAAAEILQGARKGFNQSDRGHNMFIQFASLTDHFIKLCFHGGQPRSKIINIATEFSALKRMMPLDIIMPIQQSLTITLPAFDMKNNERHSASVFSGSDLPTICGITDEAEILSSLQRPKKIILLGNDGIEYPFLCKPKDDLRKDARMMEFNAMINRLLSKYPESRRRKLYIRTFAVVPLTEDCGMVEWVPHTRGLRHILQDIYISCGRFDRQKTNPQIKRIYDQCAAKKECEMLKTKILPMFPPLFHKWFLTTFSEPAAWFRSRVAYAHTTAVWSMVGHVVGLGDRHGENILFDSTSGDCVHVDFSCLFDKGLQLEKPELVPFRLTQASSRLFNMIDGLGITGYEGIFMKVCEITLTVLRTHRETLMSILETFIHDPLVEWTKSHKSSGVEVQNPHAQRAISSIEARLRGVVVGVPLPVEGQARRLISDAVSLENLGKMYIWWMPWF</sequence>
<keyword evidence="5" id="KW-0813">Transport</keyword>
<dbReference type="InterPro" id="IPR004813">
    <property type="entry name" value="OPT"/>
</dbReference>
<feature type="transmembrane region" description="Helical" evidence="22">
    <location>
        <begin position="590"/>
        <end position="613"/>
    </location>
</feature>
<accession>M4ENF7</accession>
<evidence type="ECO:0000256" key="13">
    <source>
        <dbReference type="ARBA" id="ARBA00022989"/>
    </source>
</evidence>
<evidence type="ECO:0000256" key="12">
    <source>
        <dbReference type="ARBA" id="ARBA00022840"/>
    </source>
</evidence>
<dbReference type="Pfam" id="PF23593">
    <property type="entry name" value="HEAT_ATR"/>
    <property type="match status" value="1"/>
</dbReference>
<comment type="catalytic activity">
    <reaction evidence="19">
        <text>L-threonyl-[protein] + ATP = O-phospho-L-threonyl-[protein] + ADP + H(+)</text>
        <dbReference type="Rhea" id="RHEA:46608"/>
        <dbReference type="Rhea" id="RHEA-COMP:11060"/>
        <dbReference type="Rhea" id="RHEA-COMP:11605"/>
        <dbReference type="ChEBI" id="CHEBI:15378"/>
        <dbReference type="ChEBI" id="CHEBI:30013"/>
        <dbReference type="ChEBI" id="CHEBI:30616"/>
        <dbReference type="ChEBI" id="CHEBI:61977"/>
        <dbReference type="ChEBI" id="CHEBI:456216"/>
        <dbReference type="EC" id="2.7.11.1"/>
    </reaction>
</comment>
<evidence type="ECO:0000256" key="14">
    <source>
        <dbReference type="ARBA" id="ARBA00023136"/>
    </source>
</evidence>
<evidence type="ECO:0000256" key="1">
    <source>
        <dbReference type="ARBA" id="ARBA00004123"/>
    </source>
</evidence>
<feature type="transmembrane region" description="Helical" evidence="22">
    <location>
        <begin position="480"/>
        <end position="500"/>
    </location>
</feature>
<dbReference type="EnsemblPlants" id="Bra030327.1">
    <property type="protein sequence ID" value="Bra030327.1-P"/>
    <property type="gene ID" value="Bra030327"/>
</dbReference>
<feature type="domain" description="FAT" evidence="24">
    <location>
        <begin position="2527"/>
        <end position="3136"/>
    </location>
</feature>
<dbReference type="GO" id="GO:0035673">
    <property type="term" value="F:oligopeptide transmembrane transporter activity"/>
    <property type="evidence" value="ECO:0007669"/>
    <property type="project" value="InterPro"/>
</dbReference>
<feature type="transmembrane region" description="Helical" evidence="22">
    <location>
        <begin position="843"/>
        <end position="867"/>
    </location>
</feature>
<dbReference type="InterPro" id="IPR003152">
    <property type="entry name" value="FATC_dom"/>
</dbReference>
<feature type="transmembrane region" description="Helical" evidence="22">
    <location>
        <begin position="359"/>
        <end position="380"/>
    </location>
</feature>
<protein>
    <recommendedName>
        <fullName evidence="18">Serine/threonine-protein kinase ATR</fullName>
        <ecNumber evidence="4">2.7.11.1</ecNumber>
    </recommendedName>
</protein>
<dbReference type="CDD" id="cd00892">
    <property type="entry name" value="PIKKc_ATR"/>
    <property type="match status" value="1"/>
</dbReference>
<dbReference type="InterPro" id="IPR011990">
    <property type="entry name" value="TPR-like_helical_dom_sf"/>
</dbReference>
<dbReference type="eggNOG" id="KOG0890">
    <property type="taxonomic scope" value="Eukaryota"/>
</dbReference>
<dbReference type="Gene3D" id="3.30.1010.10">
    <property type="entry name" value="Phosphatidylinositol 3-kinase Catalytic Subunit, Chain A, domain 4"/>
    <property type="match status" value="1"/>
</dbReference>
<dbReference type="InterPro" id="IPR050517">
    <property type="entry name" value="DDR_Repair_Kinase"/>
</dbReference>
<evidence type="ECO:0000259" key="23">
    <source>
        <dbReference type="PROSITE" id="PS50290"/>
    </source>
</evidence>
<keyword evidence="27" id="KW-1185">Reference proteome</keyword>
<comment type="similarity">
    <text evidence="3">Belongs to the PI3/PI4-kinase family. ATM subfamily.</text>
</comment>
<dbReference type="FunCoup" id="M4ENF7">
    <property type="interactions" value="2769"/>
</dbReference>
<dbReference type="GO" id="GO:0005694">
    <property type="term" value="C:chromosome"/>
    <property type="evidence" value="ECO:0000318"/>
    <property type="project" value="GO_Central"/>
</dbReference>
<feature type="transmembrane region" description="Helical" evidence="22">
    <location>
        <begin position="674"/>
        <end position="695"/>
    </location>
</feature>
<feature type="transmembrane region" description="Helical" evidence="22">
    <location>
        <begin position="177"/>
        <end position="194"/>
    </location>
</feature>
<feature type="transmembrane region" description="Helical" evidence="22">
    <location>
        <begin position="772"/>
        <end position="789"/>
    </location>
</feature>
<dbReference type="GO" id="GO:0004674">
    <property type="term" value="F:protein serine/threonine kinase activity"/>
    <property type="evidence" value="ECO:0000318"/>
    <property type="project" value="GO_Central"/>
</dbReference>
<dbReference type="GO" id="GO:0000723">
    <property type="term" value="P:telomere maintenance"/>
    <property type="evidence" value="ECO:0000318"/>
    <property type="project" value="GO_Central"/>
</dbReference>
<dbReference type="Pfam" id="PF08064">
    <property type="entry name" value="UME"/>
    <property type="match status" value="1"/>
</dbReference>
<reference evidence="26" key="3">
    <citation type="submission" date="2023-03" db="UniProtKB">
        <authorList>
            <consortium name="EnsemblPlants"/>
        </authorList>
    </citation>
    <scope>IDENTIFICATION</scope>
    <source>
        <strain evidence="26">cv. Chiifu-401-42</strain>
    </source>
</reference>
<dbReference type="InterPro" id="IPR014009">
    <property type="entry name" value="PIK_FAT"/>
</dbReference>
<keyword evidence="12" id="KW-0067">ATP-binding</keyword>
<evidence type="ECO:0000259" key="25">
    <source>
        <dbReference type="PROSITE" id="PS51190"/>
    </source>
</evidence>
<dbReference type="InterPro" id="IPR018936">
    <property type="entry name" value="PI3/4_kinase_CS"/>
</dbReference>
<reference evidence="26 27" key="2">
    <citation type="journal article" date="2018" name="Hortic Res">
        <title>Improved Brassica rapa reference genome by single-molecule sequencing and chromosome conformation capture technologies.</title>
        <authorList>
            <person name="Zhang L."/>
            <person name="Cai X."/>
            <person name="Wu J."/>
            <person name="Liu M."/>
            <person name="Grob S."/>
            <person name="Cheng F."/>
            <person name="Liang J."/>
            <person name="Cai C."/>
            <person name="Liu Z."/>
            <person name="Liu B."/>
            <person name="Wang F."/>
            <person name="Li S."/>
            <person name="Liu F."/>
            <person name="Li X."/>
            <person name="Cheng L."/>
            <person name="Yang W."/>
            <person name="Li M.H."/>
            <person name="Grossniklaus U."/>
            <person name="Zheng H."/>
            <person name="Wang X."/>
        </authorList>
    </citation>
    <scope>NUCLEOTIDE SEQUENCE [LARGE SCALE GENOMIC DNA]</scope>
    <source>
        <strain evidence="26 27">cv. Chiifu-401-42</strain>
    </source>
</reference>
<evidence type="ECO:0000313" key="26">
    <source>
        <dbReference type="EnsemblPlants" id="Bra030327.1-P"/>
    </source>
</evidence>
<dbReference type="PANTHER" id="PTHR11139:SF69">
    <property type="entry name" value="SERINE_THREONINE-PROTEIN KINASE ATR"/>
    <property type="match status" value="1"/>
</dbReference>
<feature type="transmembrane region" description="Helical" evidence="22">
    <location>
        <begin position="716"/>
        <end position="736"/>
    </location>
</feature>
<dbReference type="GO" id="GO:0000077">
    <property type="term" value="P:DNA damage checkpoint signaling"/>
    <property type="evidence" value="ECO:0000318"/>
    <property type="project" value="GO_Central"/>
</dbReference>
<dbReference type="PROSITE" id="PS51190">
    <property type="entry name" value="FATC"/>
    <property type="match status" value="1"/>
</dbReference>
<dbReference type="HOGENOM" id="CLU_000178_2_0_1"/>
<evidence type="ECO:0000256" key="6">
    <source>
        <dbReference type="ARBA" id="ARBA00022527"/>
    </source>
</evidence>
<feature type="transmembrane region" description="Helical" evidence="22">
    <location>
        <begin position="809"/>
        <end position="831"/>
    </location>
</feature>
<name>M4ENF7_BRACM</name>
<evidence type="ECO:0000256" key="22">
    <source>
        <dbReference type="SAM" id="Phobius"/>
    </source>
</evidence>
<dbReference type="SMART" id="SM00802">
    <property type="entry name" value="UME"/>
    <property type="match status" value="1"/>
</dbReference>
<evidence type="ECO:0000256" key="9">
    <source>
        <dbReference type="ARBA" id="ARBA00022741"/>
    </source>
</evidence>
<keyword evidence="14 22" id="KW-0472">Membrane</keyword>
<dbReference type="SUPFAM" id="SSF48371">
    <property type="entry name" value="ARM repeat"/>
    <property type="match status" value="1"/>
</dbReference>
<feature type="transmembrane region" description="Helical" evidence="22">
    <location>
        <begin position="619"/>
        <end position="639"/>
    </location>
</feature>
<keyword evidence="8 22" id="KW-0812">Transmembrane</keyword>
<dbReference type="Gene3D" id="1.10.1070.11">
    <property type="entry name" value="Phosphatidylinositol 3-/4-kinase, catalytic domain"/>
    <property type="match status" value="1"/>
</dbReference>
<evidence type="ECO:0000259" key="24">
    <source>
        <dbReference type="PROSITE" id="PS51189"/>
    </source>
</evidence>
<dbReference type="InterPro" id="IPR016024">
    <property type="entry name" value="ARM-type_fold"/>
</dbReference>
<evidence type="ECO:0000256" key="2">
    <source>
        <dbReference type="ARBA" id="ARBA00004141"/>
    </source>
</evidence>
<evidence type="ECO:0000256" key="3">
    <source>
        <dbReference type="ARBA" id="ARBA00010769"/>
    </source>
</evidence>
<keyword evidence="9" id="KW-0547">Nucleotide-binding</keyword>
<dbReference type="SMART" id="SM01343">
    <property type="entry name" value="FATC"/>
    <property type="match status" value="1"/>
</dbReference>
<dbReference type="InterPro" id="IPR057564">
    <property type="entry name" value="HEAT_ATR"/>
</dbReference>
<dbReference type="InterPro" id="IPR000403">
    <property type="entry name" value="PI3/4_kinase_cat_dom"/>
</dbReference>
<evidence type="ECO:0000313" key="27">
    <source>
        <dbReference type="Proteomes" id="UP000011750"/>
    </source>
</evidence>
<dbReference type="InParanoid" id="M4ENF7"/>
<dbReference type="Pfam" id="PF06552">
    <property type="entry name" value="TOM20_plant"/>
    <property type="match status" value="1"/>
</dbReference>
<comment type="catalytic activity">
    <reaction evidence="20">
        <text>L-seryl-[protein] + ATP = O-phospho-L-seryl-[protein] + ADP + H(+)</text>
        <dbReference type="Rhea" id="RHEA:17989"/>
        <dbReference type="Rhea" id="RHEA-COMP:9863"/>
        <dbReference type="Rhea" id="RHEA-COMP:11604"/>
        <dbReference type="ChEBI" id="CHEBI:15378"/>
        <dbReference type="ChEBI" id="CHEBI:29999"/>
        <dbReference type="ChEBI" id="CHEBI:30616"/>
        <dbReference type="ChEBI" id="CHEBI:83421"/>
        <dbReference type="ChEBI" id="CHEBI:456216"/>
        <dbReference type="EC" id="2.7.11.1"/>
    </reaction>
</comment>
<dbReference type="InterPro" id="IPR003151">
    <property type="entry name" value="PIK-rel_kinase_FAT"/>
</dbReference>
<evidence type="ECO:0000256" key="19">
    <source>
        <dbReference type="ARBA" id="ARBA00047899"/>
    </source>
</evidence>
<dbReference type="Pfam" id="PF02260">
    <property type="entry name" value="FATC"/>
    <property type="match status" value="1"/>
</dbReference>
<feature type="domain" description="FATC" evidence="25">
    <location>
        <begin position="3557"/>
        <end position="3589"/>
    </location>
</feature>
<dbReference type="PROSITE" id="PS50290">
    <property type="entry name" value="PI3_4_KINASE_3"/>
    <property type="match status" value="1"/>
</dbReference>
<dbReference type="STRING" id="51351.M4ENF7"/>
<dbReference type="InterPro" id="IPR036940">
    <property type="entry name" value="PI3/4_kinase_cat_sf"/>
</dbReference>
<keyword evidence="13 22" id="KW-1133">Transmembrane helix</keyword>
<evidence type="ECO:0000256" key="8">
    <source>
        <dbReference type="ARBA" id="ARBA00022692"/>
    </source>
</evidence>
<feature type="domain" description="PI3K/PI4K catalytic" evidence="23">
    <location>
        <begin position="3247"/>
        <end position="3565"/>
    </location>
</feature>
<evidence type="ECO:0000256" key="17">
    <source>
        <dbReference type="ARBA" id="ARBA00023306"/>
    </source>
</evidence>
<evidence type="ECO:0000256" key="15">
    <source>
        <dbReference type="ARBA" id="ARBA00023204"/>
    </source>
</evidence>
<keyword evidence="17" id="KW-0131">Cell cycle</keyword>
<dbReference type="InterPro" id="IPR012993">
    <property type="entry name" value="UME"/>
</dbReference>
<evidence type="ECO:0000256" key="18">
    <source>
        <dbReference type="ARBA" id="ARBA00024420"/>
    </source>
</evidence>
<keyword evidence="16" id="KW-0539">Nucleus</keyword>
<evidence type="ECO:0000256" key="5">
    <source>
        <dbReference type="ARBA" id="ARBA00022448"/>
    </source>
</evidence>
<dbReference type="GO" id="GO:0005524">
    <property type="term" value="F:ATP binding"/>
    <property type="evidence" value="ECO:0007669"/>
    <property type="project" value="UniProtKB-KW"/>
</dbReference>